<evidence type="ECO:0000259" key="2">
    <source>
        <dbReference type="Pfam" id="PF13280"/>
    </source>
</evidence>
<reference evidence="3 4" key="1">
    <citation type="journal article" date="2009" name="Int. J. Syst. Evol. Microbiol.">
        <title>Nocardioides caeni sp. nov., isolated from wastewater.</title>
        <authorList>
            <person name="Yoon J.H."/>
            <person name="Kang S.J."/>
            <person name="Park S."/>
            <person name="Kim W."/>
            <person name="Oh T.K."/>
        </authorList>
    </citation>
    <scope>NUCLEOTIDE SEQUENCE [LARGE SCALE GENOMIC DNA]</scope>
    <source>
        <strain evidence="3 4">DSM 23134</strain>
    </source>
</reference>
<dbReference type="PANTHER" id="PTHR34580:SF3">
    <property type="entry name" value="PROTEIN PAFB"/>
    <property type="match status" value="1"/>
</dbReference>
<evidence type="ECO:0000313" key="3">
    <source>
        <dbReference type="EMBL" id="THV18135.1"/>
    </source>
</evidence>
<dbReference type="PANTHER" id="PTHR34580">
    <property type="match status" value="1"/>
</dbReference>
<evidence type="ECO:0000256" key="1">
    <source>
        <dbReference type="SAM" id="MobiDB-lite"/>
    </source>
</evidence>
<protein>
    <submittedName>
        <fullName evidence="3">WYL domain-containing protein</fullName>
    </submittedName>
</protein>
<dbReference type="OrthoDB" id="5176814at2"/>
<dbReference type="PROSITE" id="PS52050">
    <property type="entry name" value="WYL"/>
    <property type="match status" value="1"/>
</dbReference>
<dbReference type="InterPro" id="IPR026881">
    <property type="entry name" value="WYL_dom"/>
</dbReference>
<proteinExistence type="predicted"/>
<dbReference type="EMBL" id="STGW01000001">
    <property type="protein sequence ID" value="THV18135.1"/>
    <property type="molecule type" value="Genomic_DNA"/>
</dbReference>
<accession>A0A4S8NNG5</accession>
<dbReference type="InterPro" id="IPR051534">
    <property type="entry name" value="CBASS_pafABC_assoc_protein"/>
</dbReference>
<dbReference type="AlphaFoldDB" id="A0A4S8NNG5"/>
<feature type="domain" description="WYL" evidence="2">
    <location>
        <begin position="125"/>
        <end position="194"/>
    </location>
</feature>
<sequence>MERLVRVAAMLQRHPINGVSGEELAELAGFAGGADAQTQLKRDLNHLERQGWQIENLRGPGEPAVYRMRTVDNRLRFRLTPQQQSALRRAVLLADRSDLAERLGLPEATVAESLVAQVPAQAPRALDLVVDAVREHRVLEFAYKGTARVVHPESVRNRNGAWYLSGVERDDLPDGQQDDPPLLKTFVVTRMSGVVAGARGSAETLVTVRHSGLHPMTWEIDEPVEVVLETASDFEPDVRRWLGEPVSSGPVAGDLVHLTYRVTHRAALRARLNELGRRVRVVGPAEVRAEVVAALAEAAGLAVSGQVPGQVPGEVPGEVPAVRSSEGSGQ</sequence>
<comment type="caution">
    <text evidence="3">The sequence shown here is derived from an EMBL/GenBank/DDBJ whole genome shotgun (WGS) entry which is preliminary data.</text>
</comment>
<dbReference type="Pfam" id="PF13280">
    <property type="entry name" value="WYL"/>
    <property type="match status" value="1"/>
</dbReference>
<evidence type="ECO:0000313" key="4">
    <source>
        <dbReference type="Proteomes" id="UP000307087"/>
    </source>
</evidence>
<dbReference type="RefSeq" id="WP_136560850.1">
    <property type="nucleotide sequence ID" value="NZ_BAABLS010000004.1"/>
</dbReference>
<gene>
    <name evidence="3" type="ORF">E9934_00290</name>
</gene>
<name>A0A4S8NNG5_9ACTN</name>
<organism evidence="3 4">
    <name type="scientific">Nocardioides caeni</name>
    <dbReference type="NCBI Taxonomy" id="574700"/>
    <lineage>
        <taxon>Bacteria</taxon>
        <taxon>Bacillati</taxon>
        <taxon>Actinomycetota</taxon>
        <taxon>Actinomycetes</taxon>
        <taxon>Propionibacteriales</taxon>
        <taxon>Nocardioidaceae</taxon>
        <taxon>Nocardioides</taxon>
    </lineage>
</organism>
<feature type="region of interest" description="Disordered" evidence="1">
    <location>
        <begin position="309"/>
        <end position="330"/>
    </location>
</feature>
<feature type="compositionally biased region" description="Low complexity" evidence="1">
    <location>
        <begin position="309"/>
        <end position="320"/>
    </location>
</feature>
<keyword evidence="4" id="KW-1185">Reference proteome</keyword>
<dbReference type="Proteomes" id="UP000307087">
    <property type="component" value="Unassembled WGS sequence"/>
</dbReference>